<evidence type="ECO:0000256" key="1">
    <source>
        <dbReference type="ARBA" id="ARBA00023015"/>
    </source>
</evidence>
<dbReference type="Gene3D" id="1.10.357.10">
    <property type="entry name" value="Tetracycline Repressor, domain 2"/>
    <property type="match status" value="1"/>
</dbReference>
<dbReference type="PROSITE" id="PS50977">
    <property type="entry name" value="HTH_TETR_2"/>
    <property type="match status" value="1"/>
</dbReference>
<dbReference type="GO" id="GO:0000976">
    <property type="term" value="F:transcription cis-regulatory region binding"/>
    <property type="evidence" value="ECO:0007669"/>
    <property type="project" value="TreeGrafter"/>
</dbReference>
<dbReference type="InterPro" id="IPR001647">
    <property type="entry name" value="HTH_TetR"/>
</dbReference>
<reference evidence="4 5" key="1">
    <citation type="submission" date="2016-07" db="EMBL/GenBank/DDBJ databases">
        <title>Draft genome sequence of Prauserella muralis DSM 45305, isolated from a mould-covered wall in an indoor environment.</title>
        <authorList>
            <person name="Ruckert C."/>
            <person name="Albersmeier A."/>
            <person name="Jiang C.-L."/>
            <person name="Jiang Y."/>
            <person name="Kalinowski J."/>
            <person name="Schneider O."/>
            <person name="Winkler A."/>
            <person name="Zotchev S.B."/>
        </authorList>
    </citation>
    <scope>NUCLEOTIDE SEQUENCE [LARGE SCALE GENOMIC DNA]</scope>
    <source>
        <strain evidence="4 5">DSM 45305</strain>
    </source>
</reference>
<dbReference type="AlphaFoldDB" id="A0A2V4BBM2"/>
<accession>A0A2V4BBM2</accession>
<dbReference type="RefSeq" id="WP_112279957.1">
    <property type="nucleotide sequence ID" value="NZ_MASW01000001.1"/>
</dbReference>
<organism evidence="4 5">
    <name type="scientific">Prauserella muralis</name>
    <dbReference type="NCBI Taxonomy" id="588067"/>
    <lineage>
        <taxon>Bacteria</taxon>
        <taxon>Bacillati</taxon>
        <taxon>Actinomycetota</taxon>
        <taxon>Actinomycetes</taxon>
        <taxon>Pseudonocardiales</taxon>
        <taxon>Pseudonocardiaceae</taxon>
        <taxon>Prauserella</taxon>
    </lineage>
</organism>
<evidence type="ECO:0000313" key="5">
    <source>
        <dbReference type="Proteomes" id="UP000249915"/>
    </source>
</evidence>
<dbReference type="GO" id="GO:0003700">
    <property type="term" value="F:DNA-binding transcription factor activity"/>
    <property type="evidence" value="ECO:0007669"/>
    <property type="project" value="TreeGrafter"/>
</dbReference>
<keyword evidence="5" id="KW-1185">Reference proteome</keyword>
<dbReference type="OrthoDB" id="3296001at2"/>
<dbReference type="PANTHER" id="PTHR30055:SF238">
    <property type="entry name" value="MYCOFACTOCIN BIOSYNTHESIS TRANSCRIPTIONAL REGULATOR MFTR-RELATED"/>
    <property type="match status" value="1"/>
</dbReference>
<protein>
    <submittedName>
        <fullName evidence="4">TetR family transcriptional regulator</fullName>
    </submittedName>
</protein>
<dbReference type="Proteomes" id="UP000249915">
    <property type="component" value="Unassembled WGS sequence"/>
</dbReference>
<dbReference type="EMBL" id="MASW01000001">
    <property type="protein sequence ID" value="PXY31922.1"/>
    <property type="molecule type" value="Genomic_DNA"/>
</dbReference>
<comment type="caution">
    <text evidence="4">The sequence shown here is derived from an EMBL/GenBank/DDBJ whole genome shotgun (WGS) entry which is preliminary data.</text>
</comment>
<evidence type="ECO:0000256" key="3">
    <source>
        <dbReference type="ARBA" id="ARBA00023163"/>
    </source>
</evidence>
<dbReference type="InterPro" id="IPR050109">
    <property type="entry name" value="HTH-type_TetR-like_transc_reg"/>
</dbReference>
<gene>
    <name evidence="4" type="ORF">BAY60_06235</name>
</gene>
<dbReference type="PANTHER" id="PTHR30055">
    <property type="entry name" value="HTH-TYPE TRANSCRIPTIONAL REGULATOR RUTR"/>
    <property type="match status" value="1"/>
</dbReference>
<evidence type="ECO:0000256" key="2">
    <source>
        <dbReference type="ARBA" id="ARBA00023125"/>
    </source>
</evidence>
<evidence type="ECO:0000313" key="4">
    <source>
        <dbReference type="EMBL" id="PXY31922.1"/>
    </source>
</evidence>
<keyword evidence="3" id="KW-0804">Transcription</keyword>
<keyword evidence="2" id="KW-0238">DNA-binding</keyword>
<dbReference type="Pfam" id="PF00440">
    <property type="entry name" value="TetR_N"/>
    <property type="match status" value="1"/>
</dbReference>
<dbReference type="SUPFAM" id="SSF46689">
    <property type="entry name" value="Homeodomain-like"/>
    <property type="match status" value="1"/>
</dbReference>
<name>A0A2V4BBM2_9PSEU</name>
<sequence>MATDSATRADAELPLRERKKRRTRRALEETALRLFGERGFDATTLDELVDEVAISKRTFFRNYASKEDVAMAAEIELWDAYVAEVRGADLHGPVLACLRDALVAAVRRLGDDWDRRFVATRTLVDRTPTLRDRSLLLSVTVQERIVSALEDKLGLDGRKDMRLWLVGEVSLSAWRCGSKNWVAGRGTVEGGRGQDRTRTLIRRVEEAFDTIPDSLALCA</sequence>
<keyword evidence="1" id="KW-0805">Transcription regulation</keyword>
<proteinExistence type="predicted"/>
<dbReference type="InterPro" id="IPR009057">
    <property type="entry name" value="Homeodomain-like_sf"/>
</dbReference>